<protein>
    <recommendedName>
        <fullName evidence="4">Alpha/beta hydrolase fold-3 domain-containing protein</fullName>
    </recommendedName>
</protein>
<dbReference type="Proteomes" id="UP000053029">
    <property type="component" value="Unassembled WGS sequence"/>
</dbReference>
<proteinExistence type="predicted"/>
<name>A0A0D2GBK7_9EURO</name>
<evidence type="ECO:0000256" key="1">
    <source>
        <dbReference type="SAM" id="MobiDB-lite"/>
    </source>
</evidence>
<dbReference type="AlphaFoldDB" id="A0A0D2GBK7"/>
<dbReference type="HOGENOM" id="CLU_021214_1_0_1"/>
<evidence type="ECO:0008006" key="4">
    <source>
        <dbReference type="Google" id="ProtNLM"/>
    </source>
</evidence>
<dbReference type="InterPro" id="IPR029058">
    <property type="entry name" value="AB_hydrolase_fold"/>
</dbReference>
<gene>
    <name evidence="2" type="ORF">Z517_10926</name>
</gene>
<accession>A0A0D2GBK7</accession>
<dbReference type="RefSeq" id="XP_013279988.1">
    <property type="nucleotide sequence ID" value="XM_013424534.1"/>
</dbReference>
<reference evidence="2 3" key="1">
    <citation type="submission" date="2015-01" db="EMBL/GenBank/DDBJ databases">
        <title>The Genome Sequence of Fonsecaea pedrosoi CBS 271.37.</title>
        <authorList>
            <consortium name="The Broad Institute Genomics Platform"/>
            <person name="Cuomo C."/>
            <person name="de Hoog S."/>
            <person name="Gorbushina A."/>
            <person name="Stielow B."/>
            <person name="Teixiera M."/>
            <person name="Abouelleil A."/>
            <person name="Chapman S.B."/>
            <person name="Priest M."/>
            <person name="Young S.K."/>
            <person name="Wortman J."/>
            <person name="Nusbaum C."/>
            <person name="Birren B."/>
        </authorList>
    </citation>
    <scope>NUCLEOTIDE SEQUENCE [LARGE SCALE GENOMIC DNA]</scope>
    <source>
        <strain evidence="2 3">CBS 271.37</strain>
    </source>
</reference>
<dbReference type="SUPFAM" id="SSF53474">
    <property type="entry name" value="alpha/beta-Hydrolases"/>
    <property type="match status" value="1"/>
</dbReference>
<dbReference type="Gene3D" id="3.40.50.1820">
    <property type="entry name" value="alpha/beta hydrolase"/>
    <property type="match status" value="1"/>
</dbReference>
<organism evidence="2 3">
    <name type="scientific">Fonsecaea pedrosoi CBS 271.37</name>
    <dbReference type="NCBI Taxonomy" id="1442368"/>
    <lineage>
        <taxon>Eukaryota</taxon>
        <taxon>Fungi</taxon>
        <taxon>Dikarya</taxon>
        <taxon>Ascomycota</taxon>
        <taxon>Pezizomycotina</taxon>
        <taxon>Eurotiomycetes</taxon>
        <taxon>Chaetothyriomycetidae</taxon>
        <taxon>Chaetothyriales</taxon>
        <taxon>Herpotrichiellaceae</taxon>
        <taxon>Fonsecaea</taxon>
    </lineage>
</organism>
<dbReference type="GeneID" id="25310416"/>
<evidence type="ECO:0000313" key="2">
    <source>
        <dbReference type="EMBL" id="KIW76180.1"/>
    </source>
</evidence>
<keyword evidence="3" id="KW-1185">Reference proteome</keyword>
<dbReference type="VEuPathDB" id="FungiDB:Z517_10926"/>
<sequence length="447" mass="49673">MRSCCCRRGLNTFLRPAQGRIPRFDYHQKRLLASESTSQTWKHRSLELPVGLSGSVKLDVFSPNRTRREEHGRRNLLVHLPSGPSIGTEDTPSIDVLAQLRNSFPPSTSLVSINYRLGNYIDSTSSPKEPTYFPVPVHDVATAFDYLTSPTSAFNAGYLEVPKICLLGSNIGGGLATMLALTEPNEIHGLALVEPMADWTGLDDVVEQLQTVETSSTSQKRQKQKLTHRYGEKKESVIAAAEAMIRLRASLFQTPSAYFDPFASPMLFLRAPGKDTPLASTIADQSITGTILDQLDGYADYDSVDPATDDSQESRPVIDGDSGFRLMTTTQPRRRKVLRRWPAVGNPESVTLPYVGVFVAPPSVRDVHQPNSEADDLARGHAALMRAQGLELVELMRRACFLGREKSFAEERVQIHEGQDQLQKQQQMKAEMQQSAIDWVARMFLSD</sequence>
<dbReference type="EMBL" id="KN846975">
    <property type="protein sequence ID" value="KIW76180.1"/>
    <property type="molecule type" value="Genomic_DNA"/>
</dbReference>
<evidence type="ECO:0000313" key="3">
    <source>
        <dbReference type="Proteomes" id="UP000053029"/>
    </source>
</evidence>
<dbReference type="OrthoDB" id="5396420at2759"/>
<feature type="region of interest" description="Disordered" evidence="1">
    <location>
        <begin position="305"/>
        <end position="324"/>
    </location>
</feature>
<dbReference type="STRING" id="1442368.A0A0D2GBK7"/>